<feature type="transmembrane region" description="Helical" evidence="6">
    <location>
        <begin position="43"/>
        <end position="63"/>
    </location>
</feature>
<dbReference type="Proteomes" id="UP000242616">
    <property type="component" value="Unassembled WGS sequence"/>
</dbReference>
<evidence type="ECO:0000256" key="1">
    <source>
        <dbReference type="ARBA" id="ARBA00004127"/>
    </source>
</evidence>
<keyword evidence="3 6" id="KW-0812">Transmembrane</keyword>
<evidence type="ECO:0000256" key="3">
    <source>
        <dbReference type="ARBA" id="ARBA00022692"/>
    </source>
</evidence>
<dbReference type="InterPro" id="IPR005744">
    <property type="entry name" value="Hy-lIII"/>
</dbReference>
<feature type="transmembrane region" description="Helical" evidence="6">
    <location>
        <begin position="108"/>
        <end position="127"/>
    </location>
</feature>
<dbReference type="PANTHER" id="PTHR20855">
    <property type="entry name" value="ADIPOR/PROGESTIN RECEPTOR-RELATED"/>
    <property type="match status" value="1"/>
</dbReference>
<feature type="transmembrane region" description="Helical" evidence="6">
    <location>
        <begin position="12"/>
        <end position="37"/>
    </location>
</feature>
<dbReference type="InterPro" id="IPR004254">
    <property type="entry name" value="AdipoR/HlyIII-related"/>
</dbReference>
<accession>A0ABX3IMH9</accession>
<evidence type="ECO:0000256" key="4">
    <source>
        <dbReference type="ARBA" id="ARBA00022989"/>
    </source>
</evidence>
<keyword evidence="4 6" id="KW-1133">Transmembrane helix</keyword>
<keyword evidence="8" id="KW-1185">Reference proteome</keyword>
<reference evidence="7 8" key="1">
    <citation type="submission" date="2015-06" db="EMBL/GenBank/DDBJ databases">
        <title>Genome sequencing of Thermotogales isolates from hydrothermal vents.</title>
        <authorList>
            <person name="Haverkamp T.H."/>
            <person name="Kublanov I.V."/>
            <person name="Nesbo C.L."/>
        </authorList>
    </citation>
    <scope>NUCLEOTIDE SEQUENCE [LARGE SCALE GENOMIC DNA]</scope>
    <source>
        <strain evidence="8">ik275mar</strain>
    </source>
</reference>
<evidence type="ECO:0000256" key="5">
    <source>
        <dbReference type="ARBA" id="ARBA00023136"/>
    </source>
</evidence>
<protein>
    <submittedName>
        <fullName evidence="7">Hemolysin D</fullName>
    </submittedName>
</protein>
<dbReference type="RefSeq" id="WP_075665335.1">
    <property type="nucleotide sequence ID" value="NZ_LBFC01000006.1"/>
</dbReference>
<comment type="caution">
    <text evidence="7">The sequence shown here is derived from an EMBL/GenBank/DDBJ whole genome shotgun (WGS) entry which is preliminary data.</text>
</comment>
<evidence type="ECO:0000313" key="8">
    <source>
        <dbReference type="Proteomes" id="UP000242616"/>
    </source>
</evidence>
<comment type="similarity">
    <text evidence="2">Belongs to the UPF0073 (Hly-III) family.</text>
</comment>
<evidence type="ECO:0000256" key="2">
    <source>
        <dbReference type="ARBA" id="ARBA00008488"/>
    </source>
</evidence>
<feature type="transmembrane region" description="Helical" evidence="6">
    <location>
        <begin position="132"/>
        <end position="151"/>
    </location>
</feature>
<feature type="transmembrane region" description="Helical" evidence="6">
    <location>
        <begin position="189"/>
        <end position="207"/>
    </location>
</feature>
<dbReference type="PANTHER" id="PTHR20855:SF129">
    <property type="entry name" value="HEMOLYSIN-3 HOMOLOG"/>
    <property type="match status" value="1"/>
</dbReference>
<evidence type="ECO:0000256" key="6">
    <source>
        <dbReference type="SAM" id="Phobius"/>
    </source>
</evidence>
<name>A0ABX3IMH9_9BACT</name>
<feature type="transmembrane region" description="Helical" evidence="6">
    <location>
        <begin position="163"/>
        <end position="182"/>
    </location>
</feature>
<sequence>MKNIEKYSLGEEIANAITHGIGTLIALFGLVWLIVYASMSGGVLKIVSFTIFGVTLFLLYLISTLYHGISYRKAKAIFEIMDHSAIFLLIAGTYTPFLLLVISGRLGWILFSIMWVLATIGIVFKVFFVREYMVISTLIYIAMGWMIVFFIKNLWVNFNERGIILLVLGGLAYTIGTIFYMYRKIKFHHMIWHLFVILGSIFHYFAVLSI</sequence>
<organism evidence="7 8">
    <name type="scientific">Thermosipho affectus</name>
    <dbReference type="NCBI Taxonomy" id="660294"/>
    <lineage>
        <taxon>Bacteria</taxon>
        <taxon>Thermotogati</taxon>
        <taxon>Thermotogota</taxon>
        <taxon>Thermotogae</taxon>
        <taxon>Thermotogales</taxon>
        <taxon>Fervidobacteriaceae</taxon>
        <taxon>Thermosipho</taxon>
    </lineage>
</organism>
<dbReference type="Pfam" id="PF03006">
    <property type="entry name" value="HlyIII"/>
    <property type="match status" value="1"/>
</dbReference>
<dbReference type="EMBL" id="LBFC01000006">
    <property type="protein sequence ID" value="ONN27702.1"/>
    <property type="molecule type" value="Genomic_DNA"/>
</dbReference>
<evidence type="ECO:0000313" key="7">
    <source>
        <dbReference type="EMBL" id="ONN27702.1"/>
    </source>
</evidence>
<gene>
    <name evidence="7" type="ORF">XJ44_01615</name>
</gene>
<keyword evidence="5 6" id="KW-0472">Membrane</keyword>
<feature type="transmembrane region" description="Helical" evidence="6">
    <location>
        <begin position="84"/>
        <end position="102"/>
    </location>
</feature>
<proteinExistence type="inferred from homology"/>
<dbReference type="NCBIfam" id="TIGR01065">
    <property type="entry name" value="hlyIII"/>
    <property type="match status" value="1"/>
</dbReference>
<comment type="subcellular location">
    <subcellularLocation>
        <location evidence="1">Endomembrane system</location>
        <topology evidence="1">Multi-pass membrane protein</topology>
    </subcellularLocation>
</comment>